<dbReference type="GO" id="GO:0016301">
    <property type="term" value="F:kinase activity"/>
    <property type="evidence" value="ECO:0007669"/>
    <property type="project" value="UniProtKB-KW"/>
</dbReference>
<name>A0ABD4SXB1_MESHO</name>
<keyword evidence="6" id="KW-0598">Phosphotransferase system</keyword>
<evidence type="ECO:0000256" key="3">
    <source>
        <dbReference type="ARBA" id="ARBA00022490"/>
    </source>
</evidence>
<evidence type="ECO:0000256" key="5">
    <source>
        <dbReference type="ARBA" id="ARBA00022679"/>
    </source>
</evidence>
<evidence type="ECO:0000256" key="1">
    <source>
        <dbReference type="ARBA" id="ARBA00004496"/>
    </source>
</evidence>
<evidence type="ECO:0000256" key="6">
    <source>
        <dbReference type="ARBA" id="ARBA00022683"/>
    </source>
</evidence>
<accession>A0ABD4SXB1</accession>
<dbReference type="AlphaFoldDB" id="A0ABD4SXB1"/>
<dbReference type="EMBL" id="VBRW01000005">
    <property type="protein sequence ID" value="MCI8283420.1"/>
    <property type="molecule type" value="Genomic_DNA"/>
</dbReference>
<dbReference type="InterPro" id="IPR016152">
    <property type="entry name" value="PTrfase/Anion_transptr"/>
</dbReference>
<dbReference type="RefSeq" id="WP_020835728.1">
    <property type="nucleotide sequence ID" value="NZ_CP098237.1"/>
</dbReference>
<gene>
    <name evidence="12" type="ORF">FEF30_02440</name>
</gene>
<keyword evidence="3" id="KW-0963">Cytoplasm</keyword>
<dbReference type="PROSITE" id="PS51094">
    <property type="entry name" value="PTS_EIIA_TYPE_2"/>
    <property type="match status" value="1"/>
</dbReference>
<evidence type="ECO:0000256" key="8">
    <source>
        <dbReference type="ARBA" id="ARBA00037387"/>
    </source>
</evidence>
<comment type="subcellular location">
    <subcellularLocation>
        <location evidence="1">Cytoplasm</location>
    </subcellularLocation>
</comment>
<evidence type="ECO:0000256" key="10">
    <source>
        <dbReference type="ARBA" id="ARBA00042072"/>
    </source>
</evidence>
<comment type="function">
    <text evidence="8">The phosphoenolpyruvate-dependent sugar phosphotransferase system (sugar PTS), a major carbohydrate active transport system, catalyzes the phosphorylation of incoming sugar substrates concomitantly with their translocation across the cell membrane. The enzyme II UlaABC PTS system is involved in ascorbate transport.</text>
</comment>
<comment type="caution">
    <text evidence="12">The sequence shown here is derived from an EMBL/GenBank/DDBJ whole genome shotgun (WGS) entry which is preliminary data.</text>
</comment>
<proteinExistence type="predicted"/>
<keyword evidence="2" id="KW-0813">Transport</keyword>
<dbReference type="SUPFAM" id="SSF55804">
    <property type="entry name" value="Phoshotransferase/anion transport protein"/>
    <property type="match status" value="1"/>
</dbReference>
<evidence type="ECO:0000256" key="9">
    <source>
        <dbReference type="ARBA" id="ARBA00041175"/>
    </source>
</evidence>
<evidence type="ECO:0000256" key="2">
    <source>
        <dbReference type="ARBA" id="ARBA00022448"/>
    </source>
</evidence>
<keyword evidence="12" id="KW-0762">Sugar transport</keyword>
<dbReference type="PANTHER" id="PTHR36203">
    <property type="entry name" value="ASCORBATE-SPECIFIC PTS SYSTEM EIIA COMPONENT"/>
    <property type="match status" value="1"/>
</dbReference>
<dbReference type="GO" id="GO:0005737">
    <property type="term" value="C:cytoplasm"/>
    <property type="evidence" value="ECO:0007669"/>
    <property type="project" value="UniProtKB-SubCell"/>
</dbReference>
<feature type="domain" description="PTS EIIA type-2" evidence="11">
    <location>
        <begin position="8"/>
        <end position="151"/>
    </location>
</feature>
<protein>
    <recommendedName>
        <fullName evidence="9">Ascorbate-specific PTS system EIIA component</fullName>
    </recommendedName>
    <alternativeName>
        <fullName evidence="10">Ascorbate-specific phosphotransferase enzyme IIA component</fullName>
    </alternativeName>
</protein>
<keyword evidence="5" id="KW-0808">Transferase</keyword>
<dbReference type="PANTHER" id="PTHR36203:SF1">
    <property type="entry name" value="ASCORBATE-SPECIFIC PTS SYSTEM EIIA COMPONENT"/>
    <property type="match status" value="1"/>
</dbReference>
<dbReference type="CDD" id="cd00211">
    <property type="entry name" value="PTS_IIA_fru"/>
    <property type="match status" value="1"/>
</dbReference>
<organism evidence="12 13">
    <name type="scientific">Mesomycoplasma hyopneumoniae</name>
    <name type="common">Mycoplasma hyopneumoniae</name>
    <dbReference type="NCBI Taxonomy" id="2099"/>
    <lineage>
        <taxon>Bacteria</taxon>
        <taxon>Bacillati</taxon>
        <taxon>Mycoplasmatota</taxon>
        <taxon>Mycoplasmoidales</taxon>
        <taxon>Metamycoplasmataceae</taxon>
        <taxon>Mesomycoplasma</taxon>
    </lineage>
</organism>
<reference evidence="12 13" key="1">
    <citation type="submission" date="2019-05" db="EMBL/GenBank/DDBJ databases">
        <title>Genome sequencing and assembly of Mycoplasma hyopneumoniae strains UFV01 and UFV02.</title>
        <authorList>
            <person name="De Souza L.F."/>
            <person name="Gonzaga N.F."/>
            <person name="Santos M.R."/>
            <person name="Deeney A.S."/>
            <person name="Vidigal P.M.P."/>
            <person name="Moreira M.A.S."/>
            <person name="Fietto J.R.L."/>
            <person name="Bressan G.C."/>
            <person name="Rycroft A.N."/>
            <person name="Silva Junior A."/>
        </authorList>
    </citation>
    <scope>NUCLEOTIDE SEQUENCE [LARGE SCALE GENOMIC DNA]</scope>
    <source>
        <strain evidence="12 13">UFV01</strain>
    </source>
</reference>
<dbReference type="Pfam" id="PF00359">
    <property type="entry name" value="PTS_EIIA_2"/>
    <property type="match status" value="1"/>
</dbReference>
<evidence type="ECO:0000256" key="7">
    <source>
        <dbReference type="ARBA" id="ARBA00022777"/>
    </source>
</evidence>
<dbReference type="Proteomes" id="UP001203104">
    <property type="component" value="Unassembled WGS sequence"/>
</dbReference>
<dbReference type="PROSITE" id="PS00372">
    <property type="entry name" value="PTS_EIIA_TYPE_2_HIS"/>
    <property type="match status" value="1"/>
</dbReference>
<evidence type="ECO:0000256" key="4">
    <source>
        <dbReference type="ARBA" id="ARBA00022553"/>
    </source>
</evidence>
<evidence type="ECO:0000259" key="11">
    <source>
        <dbReference type="PROSITE" id="PS51094"/>
    </source>
</evidence>
<keyword evidence="4" id="KW-0597">Phosphoprotein</keyword>
<evidence type="ECO:0000313" key="13">
    <source>
        <dbReference type="Proteomes" id="UP001203104"/>
    </source>
</evidence>
<dbReference type="InterPro" id="IPR051351">
    <property type="entry name" value="Ascorbate-PTS_EIIA_comp"/>
</dbReference>
<sequence length="159" mass="17494">MSVNLLTSLKENDSILINQTASNWQDAVKISCQPLLDKGLISTEYVQAIIQSTIENGPYYILAPFLAMPHAEAGKGVFGNGFSLVVFNKPFYFEADSRPVQILITLAATNSDIHTSVALPQIVAAFEDVANIEKIKNAQSKEEIISLLQKVDFSKYLET</sequence>
<evidence type="ECO:0000313" key="12">
    <source>
        <dbReference type="EMBL" id="MCI8283420.1"/>
    </source>
</evidence>
<dbReference type="GO" id="GO:0009401">
    <property type="term" value="P:phosphoenolpyruvate-dependent sugar phosphotransferase system"/>
    <property type="evidence" value="ECO:0007669"/>
    <property type="project" value="UniProtKB-KW"/>
</dbReference>
<dbReference type="InterPro" id="IPR002178">
    <property type="entry name" value="PTS_EIIA_type-2_dom"/>
</dbReference>
<dbReference type="Gene3D" id="3.40.930.10">
    <property type="entry name" value="Mannitol-specific EII, Chain A"/>
    <property type="match status" value="1"/>
</dbReference>
<keyword evidence="7" id="KW-0418">Kinase</keyword>